<evidence type="ECO:0008006" key="5">
    <source>
        <dbReference type="Google" id="ProtNLM"/>
    </source>
</evidence>
<name>A0ABV8A570_9DEIO</name>
<keyword evidence="2" id="KW-0732">Signal</keyword>
<evidence type="ECO:0000313" key="4">
    <source>
        <dbReference type="Proteomes" id="UP001595748"/>
    </source>
</evidence>
<organism evidence="3 4">
    <name type="scientific">Deinococcus antarcticus</name>
    <dbReference type="NCBI Taxonomy" id="1298767"/>
    <lineage>
        <taxon>Bacteria</taxon>
        <taxon>Thermotogati</taxon>
        <taxon>Deinococcota</taxon>
        <taxon>Deinococci</taxon>
        <taxon>Deinococcales</taxon>
        <taxon>Deinococcaceae</taxon>
        <taxon>Deinococcus</taxon>
    </lineage>
</organism>
<feature type="region of interest" description="Disordered" evidence="1">
    <location>
        <begin position="46"/>
        <end position="90"/>
    </location>
</feature>
<evidence type="ECO:0000256" key="2">
    <source>
        <dbReference type="SAM" id="SignalP"/>
    </source>
</evidence>
<dbReference type="EMBL" id="JBHRZF010000103">
    <property type="protein sequence ID" value="MFC3860833.1"/>
    <property type="molecule type" value="Genomic_DNA"/>
</dbReference>
<gene>
    <name evidence="3" type="ORF">ACFOPQ_08655</name>
</gene>
<reference evidence="4" key="1">
    <citation type="journal article" date="2019" name="Int. J. Syst. Evol. Microbiol.">
        <title>The Global Catalogue of Microorganisms (GCM) 10K type strain sequencing project: providing services to taxonomists for standard genome sequencing and annotation.</title>
        <authorList>
            <consortium name="The Broad Institute Genomics Platform"/>
            <consortium name="The Broad Institute Genome Sequencing Center for Infectious Disease"/>
            <person name="Wu L."/>
            <person name="Ma J."/>
        </authorList>
    </citation>
    <scope>NUCLEOTIDE SEQUENCE [LARGE SCALE GENOMIC DNA]</scope>
    <source>
        <strain evidence="4">CCTCC AB 2013263</strain>
    </source>
</reference>
<protein>
    <recommendedName>
        <fullName evidence="5">Oxidoreductase molybdopterin-binding domain-containing protein</fullName>
    </recommendedName>
</protein>
<dbReference type="Gene3D" id="3.90.420.10">
    <property type="entry name" value="Oxidoreductase, molybdopterin-binding domain"/>
    <property type="match status" value="1"/>
</dbReference>
<feature type="signal peptide" evidence="2">
    <location>
        <begin position="1"/>
        <end position="23"/>
    </location>
</feature>
<sequence>MPGRSLTFILASLLTTLTLTSGAAAGAAAEPASTPARLPRHAPAGELALDSRPTPPSPAQEQKQSAAKSTATPLPRSARTPVPTAPVPTAPVPSPVSFGAFRLPAAQAGEKRLLTLEFGRSRLQLTRNQLKALPAATLVTRHAQLGRTSAYQGVLLKTLASAMHSSGRDLRVYASNGFVTTIPAQDYLNAPIMLAYAANGKPISILEKGPLTIVLPSADARFQNKGAYWVWFVERLTPVPAP</sequence>
<dbReference type="SUPFAM" id="SSF56524">
    <property type="entry name" value="Oxidoreductase molybdopterin-binding domain"/>
    <property type="match status" value="1"/>
</dbReference>
<evidence type="ECO:0000313" key="3">
    <source>
        <dbReference type="EMBL" id="MFC3860833.1"/>
    </source>
</evidence>
<feature type="chain" id="PRO_5045180368" description="Oxidoreductase molybdopterin-binding domain-containing protein" evidence="2">
    <location>
        <begin position="24"/>
        <end position="242"/>
    </location>
</feature>
<dbReference type="RefSeq" id="WP_380077149.1">
    <property type="nucleotide sequence ID" value="NZ_JBHRZF010000103.1"/>
</dbReference>
<accession>A0ABV8A570</accession>
<proteinExistence type="predicted"/>
<comment type="caution">
    <text evidence="3">The sequence shown here is derived from an EMBL/GenBank/DDBJ whole genome shotgun (WGS) entry which is preliminary data.</text>
</comment>
<dbReference type="Proteomes" id="UP001595748">
    <property type="component" value="Unassembled WGS sequence"/>
</dbReference>
<keyword evidence="4" id="KW-1185">Reference proteome</keyword>
<dbReference type="InterPro" id="IPR036374">
    <property type="entry name" value="OxRdtase_Mopterin-bd_sf"/>
</dbReference>
<evidence type="ECO:0000256" key="1">
    <source>
        <dbReference type="SAM" id="MobiDB-lite"/>
    </source>
</evidence>
<feature type="compositionally biased region" description="Polar residues" evidence="1">
    <location>
        <begin position="59"/>
        <end position="72"/>
    </location>
</feature>